<accession>A0A0J1GUT0</accession>
<evidence type="ECO:0000256" key="1">
    <source>
        <dbReference type="SAM" id="Phobius"/>
    </source>
</evidence>
<sequence length="243" mass="28173">MDDAFLVFTMIEIYFQFFLFVILTFAFPFLCLKIKFLNPFKTSLVTFSNTKREFRKETIVFVLKKSIKMVAILISSLFPYFFILSELSALDLIVIFAITFLFSCSIVKPVIRDSKAKGITIELNTACSQSATIHLSKIDEQFSRRIYKDLEVAISESKRVGITKMVMISPIFSIKKELRNFKVFERMVTRNGFILVSRRMKWYEGIPTRVMFSVLRGVRDSHALDSLGGMWVRVELRAITDTN</sequence>
<keyword evidence="3" id="KW-1185">Reference proteome</keyword>
<dbReference type="AlphaFoldDB" id="A0A0J1GUT0"/>
<feature type="transmembrane region" description="Helical" evidence="1">
    <location>
        <begin position="89"/>
        <end position="107"/>
    </location>
</feature>
<reference evidence="2 3" key="1">
    <citation type="submission" date="2015-05" db="EMBL/GenBank/DDBJ databases">
        <title>Photobacterium galathea sp. nov.</title>
        <authorList>
            <person name="Machado H."/>
            <person name="Gram L."/>
        </authorList>
    </citation>
    <scope>NUCLEOTIDE SEQUENCE [LARGE SCALE GENOMIC DNA]</scope>
    <source>
        <strain evidence="2 3">CGMCC 1.12159</strain>
    </source>
</reference>
<dbReference type="Proteomes" id="UP000036097">
    <property type="component" value="Unassembled WGS sequence"/>
</dbReference>
<keyword evidence="1" id="KW-0812">Transmembrane</keyword>
<dbReference type="STRING" id="1195763.ABT56_18875"/>
<proteinExistence type="predicted"/>
<gene>
    <name evidence="2" type="ORF">ABT56_18875</name>
</gene>
<feature type="transmembrane region" description="Helical" evidence="1">
    <location>
        <begin position="66"/>
        <end position="83"/>
    </location>
</feature>
<feature type="transmembrane region" description="Helical" evidence="1">
    <location>
        <begin position="13"/>
        <end position="32"/>
    </location>
</feature>
<dbReference type="EMBL" id="LDOT01000032">
    <property type="protein sequence ID" value="KLV03500.1"/>
    <property type="molecule type" value="Genomic_DNA"/>
</dbReference>
<dbReference type="PATRIC" id="fig|1195763.3.peg.4033"/>
<comment type="caution">
    <text evidence="2">The sequence shown here is derived from an EMBL/GenBank/DDBJ whole genome shotgun (WGS) entry which is preliminary data.</text>
</comment>
<protein>
    <submittedName>
        <fullName evidence="2">Uncharacterized protein</fullName>
    </submittedName>
</protein>
<name>A0A0J1GUT0_9GAMM</name>
<evidence type="ECO:0000313" key="3">
    <source>
        <dbReference type="Proteomes" id="UP000036097"/>
    </source>
</evidence>
<evidence type="ECO:0000313" key="2">
    <source>
        <dbReference type="EMBL" id="KLV03500.1"/>
    </source>
</evidence>
<organism evidence="2 3">
    <name type="scientific">Photobacterium aquae</name>
    <dbReference type="NCBI Taxonomy" id="1195763"/>
    <lineage>
        <taxon>Bacteria</taxon>
        <taxon>Pseudomonadati</taxon>
        <taxon>Pseudomonadota</taxon>
        <taxon>Gammaproteobacteria</taxon>
        <taxon>Vibrionales</taxon>
        <taxon>Vibrionaceae</taxon>
        <taxon>Photobacterium</taxon>
    </lineage>
</organism>
<keyword evidence="1" id="KW-0472">Membrane</keyword>
<keyword evidence="1" id="KW-1133">Transmembrane helix</keyword>